<name>A0A0A9FAH5_ARUDO</name>
<dbReference type="AlphaFoldDB" id="A0A0A9FAH5"/>
<reference evidence="1" key="2">
    <citation type="journal article" date="2015" name="Data Brief">
        <title>Shoot transcriptome of the giant reed, Arundo donax.</title>
        <authorList>
            <person name="Barrero R.A."/>
            <person name="Guerrero F.D."/>
            <person name="Moolhuijzen P."/>
            <person name="Goolsby J.A."/>
            <person name="Tidwell J."/>
            <person name="Bellgard S.E."/>
            <person name="Bellgard M.I."/>
        </authorList>
    </citation>
    <scope>NUCLEOTIDE SEQUENCE</scope>
    <source>
        <tissue evidence="1">Shoot tissue taken approximately 20 cm above the soil surface</tissue>
    </source>
</reference>
<protein>
    <submittedName>
        <fullName evidence="1">Uncharacterized protein</fullName>
    </submittedName>
</protein>
<dbReference type="EMBL" id="GBRH01187856">
    <property type="protein sequence ID" value="JAE10040.1"/>
    <property type="molecule type" value="Transcribed_RNA"/>
</dbReference>
<sequence>MDTLHVNLRSVKGSMLHTVQYRYRHIVKVISSRFCVSLILNSGTIMV</sequence>
<proteinExistence type="predicted"/>
<evidence type="ECO:0000313" key="1">
    <source>
        <dbReference type="EMBL" id="JAE10040.1"/>
    </source>
</evidence>
<organism evidence="1">
    <name type="scientific">Arundo donax</name>
    <name type="common">Giant reed</name>
    <name type="synonym">Donax arundinaceus</name>
    <dbReference type="NCBI Taxonomy" id="35708"/>
    <lineage>
        <taxon>Eukaryota</taxon>
        <taxon>Viridiplantae</taxon>
        <taxon>Streptophyta</taxon>
        <taxon>Embryophyta</taxon>
        <taxon>Tracheophyta</taxon>
        <taxon>Spermatophyta</taxon>
        <taxon>Magnoliopsida</taxon>
        <taxon>Liliopsida</taxon>
        <taxon>Poales</taxon>
        <taxon>Poaceae</taxon>
        <taxon>PACMAD clade</taxon>
        <taxon>Arundinoideae</taxon>
        <taxon>Arundineae</taxon>
        <taxon>Arundo</taxon>
    </lineage>
</organism>
<reference evidence="1" key="1">
    <citation type="submission" date="2014-09" db="EMBL/GenBank/DDBJ databases">
        <authorList>
            <person name="Magalhaes I.L.F."/>
            <person name="Oliveira U."/>
            <person name="Santos F.R."/>
            <person name="Vidigal T.H.D.A."/>
            <person name="Brescovit A.D."/>
            <person name="Santos A.J."/>
        </authorList>
    </citation>
    <scope>NUCLEOTIDE SEQUENCE</scope>
    <source>
        <tissue evidence="1">Shoot tissue taken approximately 20 cm above the soil surface</tissue>
    </source>
</reference>
<accession>A0A0A9FAH5</accession>